<dbReference type="Proteomes" id="UP000246018">
    <property type="component" value="Unassembled WGS sequence"/>
</dbReference>
<sequence>MIRAVDAPLLDGFVVVDLTRALAGPQASMMLADLGARVIKVESFEGDESRGWGPPFVGDDAVSTYFLSCNRNKESVTADLKSDDGRRLLEALVRQADVLIENFRPGVLARLGLSPERLEELNPGLVLCSLSGFGHDGPDAQRPGYDQIAQGEAGLMSITGPAGEPTKVGVPIGDLLTGMNGAFGVVVALLERERTGRTRPVRTSLLAGIVGIHAFQGTRYTVAGVVPGGEGNHHPSISPYGLFRTAGAPIQIACGNDALWHRLCAALEIEVENPSWAKNAVRVEHRDRVTAVLEDILMTESAEHWLGVLAEAGIPAGRVRTLDEVYDWEQTRSQGLVVEVDHPVLGRIELPGPALRFGDNDYAGGRESHTAPPLLGQHNDAVRSWLGLDSHSVKEVNA</sequence>
<dbReference type="SUPFAM" id="SSF89796">
    <property type="entry name" value="CoA-transferase family III (CaiB/BaiF)"/>
    <property type="match status" value="1"/>
</dbReference>
<dbReference type="Gene3D" id="3.40.50.10540">
    <property type="entry name" value="Crotonobetainyl-coa:carnitine coa-transferase, domain 1"/>
    <property type="match status" value="1"/>
</dbReference>
<dbReference type="OrthoDB" id="3561197at2"/>
<evidence type="ECO:0000256" key="1">
    <source>
        <dbReference type="ARBA" id="ARBA00022679"/>
    </source>
</evidence>
<evidence type="ECO:0000313" key="3">
    <source>
        <dbReference type="Proteomes" id="UP000246018"/>
    </source>
</evidence>
<dbReference type="InterPro" id="IPR003673">
    <property type="entry name" value="CoA-Trfase_fam_III"/>
</dbReference>
<comment type="caution">
    <text evidence="2">The sequence shown here is derived from an EMBL/GenBank/DDBJ whole genome shotgun (WGS) entry which is preliminary data.</text>
</comment>
<dbReference type="InterPro" id="IPR044855">
    <property type="entry name" value="CoA-Trfase_III_dom3_sf"/>
</dbReference>
<accession>A0A2T8FCZ3</accession>
<organism evidence="2 3">
    <name type="scientific">Nocardioides gansuensis</name>
    <dbReference type="NCBI Taxonomy" id="2138300"/>
    <lineage>
        <taxon>Bacteria</taxon>
        <taxon>Bacillati</taxon>
        <taxon>Actinomycetota</taxon>
        <taxon>Actinomycetes</taxon>
        <taxon>Propionibacteriales</taxon>
        <taxon>Nocardioidaceae</taxon>
        <taxon>Nocardioides</taxon>
    </lineage>
</organism>
<dbReference type="Pfam" id="PF02515">
    <property type="entry name" value="CoA_transf_3"/>
    <property type="match status" value="1"/>
</dbReference>
<dbReference type="InterPro" id="IPR050483">
    <property type="entry name" value="CoA-transferase_III_domain"/>
</dbReference>
<proteinExistence type="predicted"/>
<evidence type="ECO:0000313" key="2">
    <source>
        <dbReference type="EMBL" id="PVG83569.1"/>
    </source>
</evidence>
<dbReference type="RefSeq" id="WP_116571042.1">
    <property type="nucleotide sequence ID" value="NZ_QDGZ01000002.1"/>
</dbReference>
<dbReference type="PANTHER" id="PTHR48207">
    <property type="entry name" value="SUCCINATE--HYDROXYMETHYLGLUTARATE COA-TRANSFERASE"/>
    <property type="match status" value="1"/>
</dbReference>
<dbReference type="AlphaFoldDB" id="A0A2T8FCZ3"/>
<dbReference type="EMBL" id="QDGZ01000002">
    <property type="protein sequence ID" value="PVG83569.1"/>
    <property type="molecule type" value="Genomic_DNA"/>
</dbReference>
<dbReference type="PANTHER" id="PTHR48207:SF3">
    <property type="entry name" value="SUCCINATE--HYDROXYMETHYLGLUTARATE COA-TRANSFERASE"/>
    <property type="match status" value="1"/>
</dbReference>
<name>A0A2T8FCZ3_9ACTN</name>
<protein>
    <submittedName>
        <fullName evidence="2">CoA transferase</fullName>
    </submittedName>
</protein>
<gene>
    <name evidence="2" type="ORF">DDE18_04355</name>
</gene>
<keyword evidence="3" id="KW-1185">Reference proteome</keyword>
<keyword evidence="1 2" id="KW-0808">Transferase</keyword>
<dbReference type="GO" id="GO:0008410">
    <property type="term" value="F:CoA-transferase activity"/>
    <property type="evidence" value="ECO:0007669"/>
    <property type="project" value="TreeGrafter"/>
</dbReference>
<dbReference type="Gene3D" id="3.30.1540.10">
    <property type="entry name" value="formyl-coa transferase, domain 3"/>
    <property type="match status" value="1"/>
</dbReference>
<reference evidence="2 3" key="1">
    <citation type="submission" date="2018-04" db="EMBL/GenBank/DDBJ databases">
        <title>Genome of Nocardioides gansuensis WSJ-1.</title>
        <authorList>
            <person name="Wu S."/>
            <person name="Wang G."/>
        </authorList>
    </citation>
    <scope>NUCLEOTIDE SEQUENCE [LARGE SCALE GENOMIC DNA]</scope>
    <source>
        <strain evidence="2 3">WSJ-1</strain>
    </source>
</reference>
<dbReference type="InterPro" id="IPR023606">
    <property type="entry name" value="CoA-Trfase_III_dom_1_sf"/>
</dbReference>